<dbReference type="Proteomes" id="UP000473574">
    <property type="component" value="Unassembled WGS sequence"/>
</dbReference>
<protein>
    <submittedName>
        <fullName evidence="1">Uncharacterized protein</fullName>
    </submittedName>
</protein>
<dbReference type="AlphaFoldDB" id="A0A6M0RZ60"/>
<feature type="non-terminal residue" evidence="1">
    <location>
        <position position="1"/>
    </location>
</feature>
<reference evidence="1 2" key="1">
    <citation type="journal article" date="2020" name="Microb. Ecol.">
        <title>Ecogenomics of the Marine Benthic Filamentous Cyanobacterium Adonisia.</title>
        <authorList>
            <person name="Walter J.M."/>
            <person name="Coutinho F.H."/>
            <person name="Leomil L."/>
            <person name="Hargreaves P.I."/>
            <person name="Campeao M.E."/>
            <person name="Vieira V.V."/>
            <person name="Silva B.S."/>
            <person name="Fistarol G.O."/>
            <person name="Salomon P.S."/>
            <person name="Sawabe T."/>
            <person name="Mino S."/>
            <person name="Hosokawa M."/>
            <person name="Miyashita H."/>
            <person name="Maruyama F."/>
            <person name="van Verk M.C."/>
            <person name="Dutilh B.E."/>
            <person name="Thompson C.C."/>
            <person name="Thompson F.L."/>
        </authorList>
    </citation>
    <scope>NUCLEOTIDE SEQUENCE [LARGE SCALE GENOMIC DNA]</scope>
    <source>
        <strain evidence="1 2">CCMR0082</strain>
    </source>
</reference>
<comment type="caution">
    <text evidence="1">The sequence shown here is derived from an EMBL/GenBank/DDBJ whole genome shotgun (WGS) entry which is preliminary data.</text>
</comment>
<gene>
    <name evidence="1" type="ORF">D0962_01745</name>
</gene>
<evidence type="ECO:0000313" key="2">
    <source>
        <dbReference type="Proteomes" id="UP000473574"/>
    </source>
</evidence>
<sequence>EATADWWDLLGQEREEDDSNAFKVFWIDPFFRTLGSPQPLPDYPTPWRFAALGSLGSDLADYLFGDS</sequence>
<proteinExistence type="predicted"/>
<organism evidence="1 2">
    <name type="scientific">Adonisia turfae CCMR0082</name>
    <dbReference type="NCBI Taxonomy" id="2304604"/>
    <lineage>
        <taxon>Bacteria</taxon>
        <taxon>Bacillati</taxon>
        <taxon>Cyanobacteriota</taxon>
        <taxon>Adonisia</taxon>
        <taxon>Adonisia turfae</taxon>
    </lineage>
</organism>
<accession>A0A6M0RZ60</accession>
<dbReference type="EMBL" id="QZCE01000001">
    <property type="protein sequence ID" value="NEZ61508.1"/>
    <property type="molecule type" value="Genomic_DNA"/>
</dbReference>
<name>A0A6M0RZ60_9CYAN</name>
<evidence type="ECO:0000313" key="1">
    <source>
        <dbReference type="EMBL" id="NEZ61508.1"/>
    </source>
</evidence>